<dbReference type="RefSeq" id="WP_195170246.1">
    <property type="nucleotide sequence ID" value="NZ_CP062983.1"/>
</dbReference>
<dbReference type="InterPro" id="IPR008978">
    <property type="entry name" value="HSP20-like_chaperone"/>
</dbReference>
<name>A0A7S8E895_9CHLR</name>
<dbReference type="GO" id="GO:0015446">
    <property type="term" value="F:ATPase-coupled arsenite transmembrane transporter activity"/>
    <property type="evidence" value="ECO:0007669"/>
    <property type="project" value="UniProtKB-EC"/>
</dbReference>
<sequence>MRVIVHTGKGGVGKTSISAATALRCAEMGLKTLVISTDTAHSLADSLEREVGPEPTELTTNLWAQEIDTRYSMDKYWGKIQTYLSAIFSRQGATDIVAEEVTIIPGLEEGASLLWINEYFKKGEYDVLIVDAAPTAETIRLLSLPDVTRWWLERIMRLTRGFKSVVDTVKGVRNAFRRNEKDELEKVVDDGDAWDQVVALFDMLEDVRELLTNPEVASMRLVVNPEKMVIKETQRTYTYLNLYGYATDAILVNRVIPDEVKDPYFANWKKRQRENLVFVKEAFGQLPMLQAPLFGEEMGGLEGLRKLADALYGDQNPAERMFDGVVHEIIKVEDENDPDAYILRVPVGFAEKRDVDLYRSSDEITLRVGPYRRNIILPPALHNLEIADAKLAASNLNIRFSKPAPSNGKK</sequence>
<evidence type="ECO:0000313" key="11">
    <source>
        <dbReference type="EMBL" id="QPC82177.1"/>
    </source>
</evidence>
<gene>
    <name evidence="11" type="ORF">G4Y79_21215</name>
</gene>
<dbReference type="Pfam" id="PF02374">
    <property type="entry name" value="ArsA_ATPase"/>
    <property type="match status" value="1"/>
</dbReference>
<reference evidence="11 12" key="1">
    <citation type="submission" date="2020-02" db="EMBL/GenBank/DDBJ databases">
        <authorList>
            <person name="Zheng R.K."/>
            <person name="Sun C.M."/>
        </authorList>
    </citation>
    <scope>NUCLEOTIDE SEQUENCE [LARGE SCALE GENOMIC DNA]</scope>
    <source>
        <strain evidence="12">rifampicinis</strain>
    </source>
</reference>
<dbReference type="NCBIfam" id="TIGR00345">
    <property type="entry name" value="GET3_arsA_TRC40"/>
    <property type="match status" value="1"/>
</dbReference>
<evidence type="ECO:0000313" key="12">
    <source>
        <dbReference type="Proteomes" id="UP000594468"/>
    </source>
</evidence>
<dbReference type="InterPro" id="IPR025723">
    <property type="entry name" value="ArsA/GET3_ATPase-like"/>
</dbReference>
<dbReference type="EMBL" id="CP062983">
    <property type="protein sequence ID" value="QPC82177.1"/>
    <property type="molecule type" value="Genomic_DNA"/>
</dbReference>
<comment type="similarity">
    <text evidence="1">Belongs to the arsA ATPase family.</text>
</comment>
<dbReference type="PANTHER" id="PTHR10803:SF3">
    <property type="entry name" value="ATPASE GET3"/>
    <property type="match status" value="1"/>
</dbReference>
<comment type="catalytic activity">
    <reaction evidence="6">
        <text>arsenite(in) + ATP + H2O = arsenite(out) + ADP + phosphate + H(+)</text>
        <dbReference type="Rhea" id="RHEA:11348"/>
        <dbReference type="ChEBI" id="CHEBI:15377"/>
        <dbReference type="ChEBI" id="CHEBI:15378"/>
        <dbReference type="ChEBI" id="CHEBI:29242"/>
        <dbReference type="ChEBI" id="CHEBI:30616"/>
        <dbReference type="ChEBI" id="CHEBI:43474"/>
        <dbReference type="ChEBI" id="CHEBI:456216"/>
        <dbReference type="EC" id="7.3.2.7"/>
    </reaction>
</comment>
<dbReference type="GO" id="GO:0005524">
    <property type="term" value="F:ATP binding"/>
    <property type="evidence" value="ECO:0007669"/>
    <property type="project" value="UniProtKB-KW"/>
</dbReference>
<evidence type="ECO:0000256" key="2">
    <source>
        <dbReference type="ARBA" id="ARBA00022741"/>
    </source>
</evidence>
<keyword evidence="4" id="KW-0059">Arsenical resistance</keyword>
<comment type="function">
    <text evidence="7">Anion-transporting ATPase. Catalyzes the extrusion of arsenite.</text>
</comment>
<evidence type="ECO:0000256" key="1">
    <source>
        <dbReference type="ARBA" id="ARBA00011040"/>
    </source>
</evidence>
<dbReference type="InterPro" id="IPR040612">
    <property type="entry name" value="ArsA_HSP20-like"/>
</dbReference>
<dbReference type="EC" id="7.3.2.7" evidence="8"/>
<evidence type="ECO:0000259" key="10">
    <source>
        <dbReference type="Pfam" id="PF17886"/>
    </source>
</evidence>
<dbReference type="AlphaFoldDB" id="A0A7S8E895"/>
<dbReference type="CDD" id="cd02035">
    <property type="entry name" value="ArsA"/>
    <property type="match status" value="1"/>
</dbReference>
<dbReference type="Gene3D" id="2.60.40.790">
    <property type="match status" value="1"/>
</dbReference>
<dbReference type="InterPro" id="IPR016300">
    <property type="entry name" value="ATPase_ArsA/GET3"/>
</dbReference>
<evidence type="ECO:0000256" key="4">
    <source>
        <dbReference type="ARBA" id="ARBA00022849"/>
    </source>
</evidence>
<dbReference type="GO" id="GO:0016887">
    <property type="term" value="F:ATP hydrolysis activity"/>
    <property type="evidence" value="ECO:0007669"/>
    <property type="project" value="InterPro"/>
</dbReference>
<dbReference type="PANTHER" id="PTHR10803">
    <property type="entry name" value="ARSENICAL PUMP-DRIVING ATPASE ARSENITE-TRANSLOCATING ATPASE"/>
    <property type="match status" value="1"/>
</dbReference>
<feature type="domain" description="ArsA/GET3 Anion-transporting ATPase-like" evidence="9">
    <location>
        <begin position="1"/>
        <end position="312"/>
    </location>
</feature>
<evidence type="ECO:0000256" key="8">
    <source>
        <dbReference type="ARBA" id="ARBA00066752"/>
    </source>
</evidence>
<accession>A0A7S8E895</accession>
<evidence type="ECO:0000259" key="9">
    <source>
        <dbReference type="Pfam" id="PF02374"/>
    </source>
</evidence>
<evidence type="ECO:0000256" key="6">
    <source>
        <dbReference type="ARBA" id="ARBA00052296"/>
    </source>
</evidence>
<dbReference type="Gene3D" id="3.40.50.300">
    <property type="entry name" value="P-loop containing nucleotide triphosphate hydrolases"/>
    <property type="match status" value="1"/>
</dbReference>
<dbReference type="Proteomes" id="UP000594468">
    <property type="component" value="Chromosome"/>
</dbReference>
<organism evidence="11 12">
    <name type="scientific">Phototrophicus methaneseepsis</name>
    <dbReference type="NCBI Taxonomy" id="2710758"/>
    <lineage>
        <taxon>Bacteria</taxon>
        <taxon>Bacillati</taxon>
        <taxon>Chloroflexota</taxon>
        <taxon>Candidatus Thermofontia</taxon>
        <taxon>Phototrophicales</taxon>
        <taxon>Phototrophicaceae</taxon>
        <taxon>Phototrophicus</taxon>
    </lineage>
</organism>
<dbReference type="Pfam" id="PF17886">
    <property type="entry name" value="ArsA_HSP20"/>
    <property type="match status" value="1"/>
</dbReference>
<evidence type="ECO:0000256" key="3">
    <source>
        <dbReference type="ARBA" id="ARBA00022840"/>
    </source>
</evidence>
<protein>
    <recommendedName>
        <fullName evidence="8">arsenite-transporting ATPase</fullName>
        <ecNumber evidence="8">7.3.2.7</ecNumber>
    </recommendedName>
</protein>
<dbReference type="FunFam" id="3.40.50.300:FF:001801">
    <property type="entry name" value="Putative arsenical pump-driving ATPase"/>
    <property type="match status" value="1"/>
</dbReference>
<keyword evidence="5" id="KW-1278">Translocase</keyword>
<feature type="domain" description="ArsA HSP20-like" evidence="10">
    <location>
        <begin position="339"/>
        <end position="400"/>
    </location>
</feature>
<evidence type="ECO:0000256" key="5">
    <source>
        <dbReference type="ARBA" id="ARBA00022967"/>
    </source>
</evidence>
<dbReference type="KEGG" id="pmet:G4Y79_21215"/>
<dbReference type="InterPro" id="IPR027417">
    <property type="entry name" value="P-loop_NTPase"/>
</dbReference>
<proteinExistence type="inferred from homology"/>
<keyword evidence="12" id="KW-1185">Reference proteome</keyword>
<keyword evidence="2" id="KW-0547">Nucleotide-binding</keyword>
<evidence type="ECO:0000256" key="7">
    <source>
        <dbReference type="ARBA" id="ARBA00059736"/>
    </source>
</evidence>
<dbReference type="SUPFAM" id="SSF52540">
    <property type="entry name" value="P-loop containing nucleoside triphosphate hydrolases"/>
    <property type="match status" value="1"/>
</dbReference>
<keyword evidence="3" id="KW-0067">ATP-binding</keyword>